<accession>A0ABS6IK03</accession>
<dbReference type="InterPro" id="IPR058163">
    <property type="entry name" value="LysR-type_TF_proteobact-type"/>
</dbReference>
<reference evidence="6 7" key="1">
    <citation type="submission" date="2021-06" db="EMBL/GenBank/DDBJ databases">
        <authorList>
            <person name="Lee D.H."/>
        </authorList>
    </citation>
    <scope>NUCLEOTIDE SEQUENCE [LARGE SCALE GENOMIC DNA]</scope>
    <source>
        <strain evidence="6 7">MMS21-HV4-11</strain>
    </source>
</reference>
<dbReference type="Proteomes" id="UP000727907">
    <property type="component" value="Unassembled WGS sequence"/>
</dbReference>
<keyword evidence="2" id="KW-0805">Transcription regulation</keyword>
<protein>
    <submittedName>
        <fullName evidence="6">LysR family transcriptional regulator</fullName>
    </submittedName>
</protein>
<dbReference type="InterPro" id="IPR005119">
    <property type="entry name" value="LysR_subst-bd"/>
</dbReference>
<dbReference type="RefSeq" id="WP_216961352.1">
    <property type="nucleotide sequence ID" value="NZ_JAHOPB010000001.1"/>
</dbReference>
<dbReference type="Pfam" id="PF00126">
    <property type="entry name" value="HTH_1"/>
    <property type="match status" value="1"/>
</dbReference>
<sequence>MEAFSGIEAFARVVETGSFTAAAQALQSAKSSVSETVRALEERMGVRLLDRTTRRVRPTEAGSAFYRHCRKLLDDLAQARSEAQAAQKEPAGRLRIAAPDGFAERYIVPGLPAFLAAYPTIEVELIAGSAALRLVEEGIELAIRIVERPEPSLVVRRIATSRIVIVAAPGYLAQHGTPRMPRDILGHRLIGFAPLPWRDTWRIGTEPIAVQPRLLVNSSEALRAAALSGLGLAAIPEWLIADALAAGQLARVLASHETPSGGIYAVYPTNRLLAPKIRAFVDHTVRDLRSRGLSR</sequence>
<dbReference type="PROSITE" id="PS50931">
    <property type="entry name" value="HTH_LYSR"/>
    <property type="match status" value="1"/>
</dbReference>
<dbReference type="Pfam" id="PF03466">
    <property type="entry name" value="LysR_substrate"/>
    <property type="match status" value="1"/>
</dbReference>
<evidence type="ECO:0000256" key="3">
    <source>
        <dbReference type="ARBA" id="ARBA00023125"/>
    </source>
</evidence>
<feature type="domain" description="HTH lysR-type" evidence="5">
    <location>
        <begin position="1"/>
        <end position="59"/>
    </location>
</feature>
<dbReference type="PANTHER" id="PTHR30537:SF5">
    <property type="entry name" value="HTH-TYPE TRANSCRIPTIONAL ACTIVATOR TTDR-RELATED"/>
    <property type="match status" value="1"/>
</dbReference>
<evidence type="ECO:0000313" key="6">
    <source>
        <dbReference type="EMBL" id="MBU8874931.1"/>
    </source>
</evidence>
<dbReference type="InterPro" id="IPR000847">
    <property type="entry name" value="LysR_HTH_N"/>
</dbReference>
<evidence type="ECO:0000256" key="2">
    <source>
        <dbReference type="ARBA" id="ARBA00023015"/>
    </source>
</evidence>
<keyword evidence="4" id="KW-0804">Transcription</keyword>
<evidence type="ECO:0000259" key="5">
    <source>
        <dbReference type="PROSITE" id="PS50931"/>
    </source>
</evidence>
<evidence type="ECO:0000313" key="7">
    <source>
        <dbReference type="Proteomes" id="UP000727907"/>
    </source>
</evidence>
<organism evidence="6 7">
    <name type="scientific">Reyranella humidisoli</name>
    <dbReference type="NCBI Taxonomy" id="2849149"/>
    <lineage>
        <taxon>Bacteria</taxon>
        <taxon>Pseudomonadati</taxon>
        <taxon>Pseudomonadota</taxon>
        <taxon>Alphaproteobacteria</taxon>
        <taxon>Hyphomicrobiales</taxon>
        <taxon>Reyranellaceae</taxon>
        <taxon>Reyranella</taxon>
    </lineage>
</organism>
<comment type="similarity">
    <text evidence="1">Belongs to the LysR transcriptional regulatory family.</text>
</comment>
<keyword evidence="7" id="KW-1185">Reference proteome</keyword>
<dbReference type="CDD" id="cd08422">
    <property type="entry name" value="PBP2_CrgA_like"/>
    <property type="match status" value="1"/>
</dbReference>
<dbReference type="EMBL" id="JAHOPB010000001">
    <property type="protein sequence ID" value="MBU8874931.1"/>
    <property type="molecule type" value="Genomic_DNA"/>
</dbReference>
<name>A0ABS6IK03_9HYPH</name>
<comment type="caution">
    <text evidence="6">The sequence shown here is derived from an EMBL/GenBank/DDBJ whole genome shotgun (WGS) entry which is preliminary data.</text>
</comment>
<evidence type="ECO:0000256" key="1">
    <source>
        <dbReference type="ARBA" id="ARBA00009437"/>
    </source>
</evidence>
<gene>
    <name evidence="6" type="ORF">KQ910_14230</name>
</gene>
<evidence type="ECO:0000256" key="4">
    <source>
        <dbReference type="ARBA" id="ARBA00023163"/>
    </source>
</evidence>
<keyword evidence="3" id="KW-0238">DNA-binding</keyword>
<dbReference type="PANTHER" id="PTHR30537">
    <property type="entry name" value="HTH-TYPE TRANSCRIPTIONAL REGULATOR"/>
    <property type="match status" value="1"/>
</dbReference>
<proteinExistence type="inferred from homology"/>